<evidence type="ECO:0000313" key="2">
    <source>
        <dbReference type="Proteomes" id="UP000004840"/>
    </source>
</evidence>
<evidence type="ECO:0000313" key="1">
    <source>
        <dbReference type="EMBL" id="CCE55229.1"/>
    </source>
</evidence>
<dbReference type="GeneID" id="82878569"/>
<organism evidence="1 2">
    <name type="scientific">Corynebacterium casei UCMA 3821</name>
    <dbReference type="NCBI Taxonomy" id="1110505"/>
    <lineage>
        <taxon>Bacteria</taxon>
        <taxon>Bacillati</taxon>
        <taxon>Actinomycetota</taxon>
        <taxon>Actinomycetes</taxon>
        <taxon>Mycobacteriales</taxon>
        <taxon>Corynebacteriaceae</taxon>
        <taxon>Corynebacterium</taxon>
    </lineage>
</organism>
<proteinExistence type="predicted"/>
<dbReference type="Proteomes" id="UP000004840">
    <property type="component" value="Unassembled WGS sequence"/>
</dbReference>
<name>G7HYG4_9CORY</name>
<gene>
    <name evidence="1" type="ORF">CCAS_08605</name>
</gene>
<dbReference type="EMBL" id="CAFW01000078">
    <property type="protein sequence ID" value="CCE55229.1"/>
    <property type="molecule type" value="Genomic_DNA"/>
</dbReference>
<accession>G7HYG4</accession>
<sequence>MSEGRNKDGGMSELYAEKLQELEKRARAILIEHQAGDSALVHSELNVADLGEVDFPRKAVESIRDSDLPRSERHELMTYLLGCWYKDNIGGTWTYVPMLVEQPALYLGFGIGIANASGTVLANVAETARGILEGADMDFEEARFNADVKVAKSSTDEARGASER</sequence>
<dbReference type="AlphaFoldDB" id="G7HYG4"/>
<dbReference type="RefSeq" id="WP_006822705.1">
    <property type="nucleotide sequence ID" value="NZ_CAFW01000078.1"/>
</dbReference>
<reference evidence="1 2" key="1">
    <citation type="journal article" date="2012" name="J. Bacteriol.">
        <title>Genome Sequence of Corynebacterium casei UCMA 3821, Isolated from a Smear-Ripened Cheese.</title>
        <authorList>
            <person name="Monnet C."/>
            <person name="Loux V."/>
            <person name="Bento P."/>
            <person name="Gibrat J.F."/>
            <person name="Straub C."/>
            <person name="Bonnarme P."/>
            <person name="Landaud S."/>
            <person name="Irlinger F."/>
        </authorList>
    </citation>
    <scope>NUCLEOTIDE SEQUENCE [LARGE SCALE GENOMIC DNA]</scope>
    <source>
        <strain evidence="1 2">UCMA 3821</strain>
    </source>
</reference>
<protein>
    <submittedName>
        <fullName evidence="1">Uncharacterized protein</fullName>
    </submittedName>
</protein>